<dbReference type="PANTHER" id="PTHR45907:SF16">
    <property type="entry name" value="SERPENTINE RECEPTOR, CLASS J"/>
    <property type="match status" value="1"/>
</dbReference>
<evidence type="ECO:0000313" key="3">
    <source>
        <dbReference type="Proteomes" id="UP001432027"/>
    </source>
</evidence>
<dbReference type="InterPro" id="IPR019423">
    <property type="entry name" value="7TM_GPCR_serpentine_rcpt_Srj"/>
</dbReference>
<keyword evidence="1" id="KW-0472">Membrane</keyword>
<sequence length="132" mass="14382">MLGEPKPNIVPLQYVHAPGYGGGPNWHSILSMLNTGTLALITVVLNAACGVLILKAVKIRMMSASFRRLQVQLLWALIVQVSFKKHLLHLIMPSVLDYQGQSVGQTGNVMGLIASSFPAIDPICMILAFPRY</sequence>
<dbReference type="PANTHER" id="PTHR45907">
    <property type="entry name" value="SERPENTINE RECEPTOR, CLASS J"/>
    <property type="match status" value="1"/>
</dbReference>
<organism evidence="2 3">
    <name type="scientific">Pristionchus entomophagus</name>
    <dbReference type="NCBI Taxonomy" id="358040"/>
    <lineage>
        <taxon>Eukaryota</taxon>
        <taxon>Metazoa</taxon>
        <taxon>Ecdysozoa</taxon>
        <taxon>Nematoda</taxon>
        <taxon>Chromadorea</taxon>
        <taxon>Rhabditida</taxon>
        <taxon>Rhabditina</taxon>
        <taxon>Diplogasteromorpha</taxon>
        <taxon>Diplogasteroidea</taxon>
        <taxon>Neodiplogasteridae</taxon>
        <taxon>Pristionchus</taxon>
    </lineage>
</organism>
<comment type="caution">
    <text evidence="2">The sequence shown here is derived from an EMBL/GenBank/DDBJ whole genome shotgun (WGS) entry which is preliminary data.</text>
</comment>
<dbReference type="EMBL" id="BTSX01000005">
    <property type="protein sequence ID" value="GMS98349.1"/>
    <property type="molecule type" value="Genomic_DNA"/>
</dbReference>
<feature type="non-terminal residue" evidence="2">
    <location>
        <position position="132"/>
    </location>
</feature>
<gene>
    <name evidence="2" type="ORF">PENTCL1PPCAC_20524</name>
</gene>
<feature type="transmembrane region" description="Helical" evidence="1">
    <location>
        <begin position="38"/>
        <end position="57"/>
    </location>
</feature>
<proteinExistence type="predicted"/>
<dbReference type="Pfam" id="PF10326">
    <property type="entry name" value="7TM_GPCR_Str"/>
    <property type="match status" value="1"/>
</dbReference>
<dbReference type="Proteomes" id="UP001432027">
    <property type="component" value="Unassembled WGS sequence"/>
</dbReference>
<name>A0AAV5TWJ9_9BILA</name>
<dbReference type="AlphaFoldDB" id="A0AAV5TWJ9"/>
<dbReference type="InterPro" id="IPR019428">
    <property type="entry name" value="7TM_GPCR_serpentine_rcpt_Str"/>
</dbReference>
<evidence type="ECO:0000313" key="2">
    <source>
        <dbReference type="EMBL" id="GMS98349.1"/>
    </source>
</evidence>
<evidence type="ECO:0000256" key="1">
    <source>
        <dbReference type="SAM" id="Phobius"/>
    </source>
</evidence>
<reference evidence="2" key="1">
    <citation type="submission" date="2023-10" db="EMBL/GenBank/DDBJ databases">
        <title>Genome assembly of Pristionchus species.</title>
        <authorList>
            <person name="Yoshida K."/>
            <person name="Sommer R.J."/>
        </authorList>
    </citation>
    <scope>NUCLEOTIDE SEQUENCE</scope>
    <source>
        <strain evidence="2">RS0144</strain>
    </source>
</reference>
<keyword evidence="3" id="KW-1185">Reference proteome</keyword>
<dbReference type="SUPFAM" id="SSF81321">
    <property type="entry name" value="Family A G protein-coupled receptor-like"/>
    <property type="match status" value="1"/>
</dbReference>
<protein>
    <recommendedName>
        <fullName evidence="4">G protein-coupled receptor</fullName>
    </recommendedName>
</protein>
<evidence type="ECO:0008006" key="4">
    <source>
        <dbReference type="Google" id="ProtNLM"/>
    </source>
</evidence>
<accession>A0AAV5TWJ9</accession>
<keyword evidence="1" id="KW-1133">Transmembrane helix</keyword>
<keyword evidence="1" id="KW-0812">Transmembrane</keyword>